<evidence type="ECO:0000256" key="6">
    <source>
        <dbReference type="ARBA" id="ARBA00022695"/>
    </source>
</evidence>
<comment type="similarity">
    <text evidence="2 10">Belongs to the beta sliding clamp family.</text>
</comment>
<gene>
    <name evidence="14" type="primary">dnaN</name>
    <name evidence="14" type="ORF">P0082_10950</name>
</gene>
<dbReference type="EMBL" id="CP123443">
    <property type="protein sequence ID" value="WGK68986.1"/>
    <property type="molecule type" value="Genomic_DNA"/>
</dbReference>
<keyword evidence="9" id="KW-0238">DNA-binding</keyword>
<dbReference type="Pfam" id="PF00712">
    <property type="entry name" value="DNA_pol3_beta"/>
    <property type="match status" value="1"/>
</dbReference>
<dbReference type="PIRSF" id="PIRSF000804">
    <property type="entry name" value="DNA_pol_III_b"/>
    <property type="match status" value="1"/>
</dbReference>
<dbReference type="CDD" id="cd00140">
    <property type="entry name" value="beta_clamp"/>
    <property type="match status" value="1"/>
</dbReference>
<evidence type="ECO:0000313" key="15">
    <source>
        <dbReference type="Proteomes" id="UP001228690"/>
    </source>
</evidence>
<evidence type="ECO:0000256" key="3">
    <source>
        <dbReference type="ARBA" id="ARBA00021035"/>
    </source>
</evidence>
<keyword evidence="8 10" id="KW-0239">DNA-directed DNA polymerase</keyword>
<dbReference type="SMART" id="SM00480">
    <property type="entry name" value="POL3Bc"/>
    <property type="match status" value="1"/>
</dbReference>
<evidence type="ECO:0000256" key="2">
    <source>
        <dbReference type="ARBA" id="ARBA00010752"/>
    </source>
</evidence>
<dbReference type="Gene3D" id="3.10.150.10">
    <property type="entry name" value="DNA Polymerase III, subunit A, domain 2"/>
    <property type="match status" value="1"/>
</dbReference>
<proteinExistence type="inferred from homology"/>
<dbReference type="InterPro" id="IPR046938">
    <property type="entry name" value="DNA_clamp_sf"/>
</dbReference>
<dbReference type="InterPro" id="IPR022635">
    <property type="entry name" value="DNA_polIII_beta_C"/>
</dbReference>
<comment type="subcellular location">
    <subcellularLocation>
        <location evidence="1 10">Cytoplasm</location>
    </subcellularLocation>
</comment>
<feature type="domain" description="DNA polymerase III beta sliding clamp C-terminal" evidence="13">
    <location>
        <begin position="249"/>
        <end position="369"/>
    </location>
</feature>
<dbReference type="PANTHER" id="PTHR30478">
    <property type="entry name" value="DNA POLYMERASE III SUBUNIT BETA"/>
    <property type="match status" value="1"/>
</dbReference>
<sequence length="373" mass="42164">MKFNCSLTSFLGRLKLANEVVSSKNSVGLFNSILIRANKNHYITVQSTDTKISFNSVFAAEVLEEGEILVFCGRLMGILGTMKDGDICFHSDDEQGLLHIEPLTGQKLKLELRLLSRDRFPHMPEIADSEYFEVGQETFLDMIHNTSFSVSHDETRYYLTGCYLERSEDAFTMVATDAKRLALFHTEEQDVPIFDGVIIPPKVLHFLSKVTGGEGNLKIAVTPKRIYFKVDEYDISSVLIDGKFPEYNKILPKSSESCLVLNREEFYEAVHRISIMTEQDSKTCSLVVRGNNTLMISAKGNETGSAEEEISYEGEPAKEISLVLTSRHLLEPMKQMKASKIVLEYSSPKDPVKLQAEGELRYFHIFMPLSQDE</sequence>
<evidence type="ECO:0000256" key="7">
    <source>
        <dbReference type="ARBA" id="ARBA00022705"/>
    </source>
</evidence>
<dbReference type="GO" id="GO:0003887">
    <property type="term" value="F:DNA-directed DNA polymerase activity"/>
    <property type="evidence" value="ECO:0007669"/>
    <property type="project" value="UniProtKB-EC"/>
</dbReference>
<dbReference type="Gene3D" id="3.70.10.10">
    <property type="match status" value="1"/>
</dbReference>
<keyword evidence="4 10" id="KW-0963">Cytoplasm</keyword>
<feature type="domain" description="DNA polymerase III beta sliding clamp central" evidence="12">
    <location>
        <begin position="134"/>
        <end position="246"/>
    </location>
</feature>
<dbReference type="InterPro" id="IPR022634">
    <property type="entry name" value="DNA_polIII_beta_N"/>
</dbReference>
<evidence type="ECO:0000256" key="5">
    <source>
        <dbReference type="ARBA" id="ARBA00022679"/>
    </source>
</evidence>
<accession>A0ABY8MGB5</accession>
<evidence type="ECO:0000256" key="9">
    <source>
        <dbReference type="ARBA" id="ARBA00023125"/>
    </source>
</evidence>
<evidence type="ECO:0000259" key="13">
    <source>
        <dbReference type="Pfam" id="PF02768"/>
    </source>
</evidence>
<evidence type="ECO:0000256" key="8">
    <source>
        <dbReference type="ARBA" id="ARBA00022932"/>
    </source>
</evidence>
<evidence type="ECO:0000256" key="10">
    <source>
        <dbReference type="PIRNR" id="PIRNR000804"/>
    </source>
</evidence>
<feature type="domain" description="DNA polymerase III beta sliding clamp N-terminal" evidence="11">
    <location>
        <begin position="1"/>
        <end position="123"/>
    </location>
</feature>
<evidence type="ECO:0000256" key="1">
    <source>
        <dbReference type="ARBA" id="ARBA00004496"/>
    </source>
</evidence>
<comment type="function">
    <text evidence="10">Confers DNA tethering and processivity to DNA polymerases and other proteins. Acts as a clamp, forming a ring around DNA (a reaction catalyzed by the clamp-loading complex) which diffuses in an ATP-independent manner freely and bidirectionally along dsDNA. Initially characterized for its ability to contact the catalytic subunit of DNA polymerase III (Pol III), a complex, multichain enzyme responsible for most of the replicative synthesis in bacteria; Pol III exhibits 3'-5' exonuclease proofreading activity. The beta chain is required for initiation of replication as well as for processivity of DNA replication.</text>
</comment>
<name>A0ABY8MGB5_9SPIO</name>
<dbReference type="Pfam" id="PF02767">
    <property type="entry name" value="DNA_pol3_beta_2"/>
    <property type="match status" value="1"/>
</dbReference>
<dbReference type="SUPFAM" id="SSF55979">
    <property type="entry name" value="DNA clamp"/>
    <property type="match status" value="3"/>
</dbReference>
<dbReference type="NCBIfam" id="TIGR00663">
    <property type="entry name" value="dnan"/>
    <property type="match status" value="1"/>
</dbReference>
<dbReference type="RefSeq" id="WP_326927174.1">
    <property type="nucleotide sequence ID" value="NZ_CP123443.1"/>
</dbReference>
<protein>
    <recommendedName>
        <fullName evidence="3 10">Beta sliding clamp</fullName>
    </recommendedName>
</protein>
<evidence type="ECO:0000256" key="4">
    <source>
        <dbReference type="ARBA" id="ARBA00022490"/>
    </source>
</evidence>
<keyword evidence="5 10" id="KW-0808">Transferase</keyword>
<dbReference type="PANTHER" id="PTHR30478:SF0">
    <property type="entry name" value="BETA SLIDING CLAMP"/>
    <property type="match status" value="1"/>
</dbReference>
<keyword evidence="7 10" id="KW-0235">DNA replication</keyword>
<comment type="subunit">
    <text evidence="10">Forms a ring-shaped head-to-tail homodimer around DNA.</text>
</comment>
<dbReference type="Pfam" id="PF02768">
    <property type="entry name" value="DNA_pol3_beta_3"/>
    <property type="match status" value="1"/>
</dbReference>
<keyword evidence="15" id="KW-1185">Reference proteome</keyword>
<organism evidence="14 15">
    <name type="scientific">Candidatus Haliotispira prima</name>
    <dbReference type="NCBI Taxonomy" id="3034016"/>
    <lineage>
        <taxon>Bacteria</taxon>
        <taxon>Pseudomonadati</taxon>
        <taxon>Spirochaetota</taxon>
        <taxon>Spirochaetia</taxon>
        <taxon>Spirochaetales</taxon>
        <taxon>Spirochaetaceae</taxon>
        <taxon>Candidatus Haliotispira</taxon>
    </lineage>
</organism>
<evidence type="ECO:0000259" key="11">
    <source>
        <dbReference type="Pfam" id="PF00712"/>
    </source>
</evidence>
<dbReference type="InterPro" id="IPR001001">
    <property type="entry name" value="DNA_polIII_beta"/>
</dbReference>
<evidence type="ECO:0000313" key="14">
    <source>
        <dbReference type="EMBL" id="WGK68986.1"/>
    </source>
</evidence>
<reference evidence="14 15" key="1">
    <citation type="submission" date="2023-04" db="EMBL/GenBank/DDBJ databases">
        <title>Spirochaete genome identified in red abalone sample constitutes a novel genus.</title>
        <authorList>
            <person name="Sharma S.P."/>
            <person name="Purcell C.M."/>
            <person name="Hyde J.R."/>
            <person name="Severin A.J."/>
        </authorList>
    </citation>
    <scope>NUCLEOTIDE SEQUENCE [LARGE SCALE GENOMIC DNA]</scope>
    <source>
        <strain evidence="14 15">SP-2023</strain>
    </source>
</reference>
<dbReference type="Proteomes" id="UP001228690">
    <property type="component" value="Chromosome"/>
</dbReference>
<evidence type="ECO:0000259" key="12">
    <source>
        <dbReference type="Pfam" id="PF02767"/>
    </source>
</evidence>
<dbReference type="InterPro" id="IPR022637">
    <property type="entry name" value="DNA_polIII_beta_cen"/>
</dbReference>
<keyword evidence="6 10" id="KW-0548">Nucleotidyltransferase</keyword>